<comment type="caution">
    <text evidence="5">The sequence shown here is derived from an EMBL/GenBank/DDBJ whole genome shotgun (WGS) entry which is preliminary data.</text>
</comment>
<evidence type="ECO:0000313" key="5">
    <source>
        <dbReference type="EMBL" id="MCF2948845.1"/>
    </source>
</evidence>
<gene>
    <name evidence="5" type="ORF">L0668_12060</name>
</gene>
<dbReference type="InterPro" id="IPR005650">
    <property type="entry name" value="BlaI_family"/>
</dbReference>
<evidence type="ECO:0000256" key="1">
    <source>
        <dbReference type="ARBA" id="ARBA00011046"/>
    </source>
</evidence>
<keyword evidence="3" id="KW-0238">DNA-binding</keyword>
<protein>
    <submittedName>
        <fullName evidence="5">BlaI/MecI/CopY family transcriptional regulator</fullName>
    </submittedName>
</protein>
<dbReference type="InterPro" id="IPR036390">
    <property type="entry name" value="WH_DNA-bd_sf"/>
</dbReference>
<dbReference type="Proteomes" id="UP001521137">
    <property type="component" value="Unassembled WGS sequence"/>
</dbReference>
<keyword evidence="4" id="KW-0804">Transcription</keyword>
<sequence>MKLSNFELDVMQHFWQQTQCGAKHIHQEISLTKPVAYNTVKTIVDRLEEKGAIKRVGKDGRAILYQAAISQNDLTPSAVPSFIQRFFGGSASGLITHLIDDDKLSEKDIAYLEKYLQDKKASKDK</sequence>
<evidence type="ECO:0000256" key="4">
    <source>
        <dbReference type="ARBA" id="ARBA00023163"/>
    </source>
</evidence>
<comment type="similarity">
    <text evidence="1">Belongs to the BlaI transcriptional regulatory family.</text>
</comment>
<accession>A0ABS9D7F3</accession>
<organism evidence="5 6">
    <name type="scientific">Paraglaciecola algarum</name>
    <dbReference type="NCBI Taxonomy" id="3050085"/>
    <lineage>
        <taxon>Bacteria</taxon>
        <taxon>Pseudomonadati</taxon>
        <taxon>Pseudomonadota</taxon>
        <taxon>Gammaproteobacteria</taxon>
        <taxon>Alteromonadales</taxon>
        <taxon>Alteromonadaceae</taxon>
        <taxon>Paraglaciecola</taxon>
    </lineage>
</organism>
<evidence type="ECO:0000256" key="3">
    <source>
        <dbReference type="ARBA" id="ARBA00023125"/>
    </source>
</evidence>
<dbReference type="InterPro" id="IPR036388">
    <property type="entry name" value="WH-like_DNA-bd_sf"/>
</dbReference>
<keyword evidence="6" id="KW-1185">Reference proteome</keyword>
<dbReference type="Gene3D" id="1.10.4040.10">
    <property type="entry name" value="Penicillinase repressor domain"/>
    <property type="match status" value="1"/>
</dbReference>
<name>A0ABS9D7F3_9ALTE</name>
<dbReference type="Gene3D" id="1.10.10.10">
    <property type="entry name" value="Winged helix-like DNA-binding domain superfamily/Winged helix DNA-binding domain"/>
    <property type="match status" value="1"/>
</dbReference>
<keyword evidence="2" id="KW-0805">Transcription regulation</keyword>
<dbReference type="Pfam" id="PF03965">
    <property type="entry name" value="Penicillinase_R"/>
    <property type="match status" value="1"/>
</dbReference>
<evidence type="ECO:0000256" key="2">
    <source>
        <dbReference type="ARBA" id="ARBA00023015"/>
    </source>
</evidence>
<proteinExistence type="inferred from homology"/>
<evidence type="ECO:0000313" key="6">
    <source>
        <dbReference type="Proteomes" id="UP001521137"/>
    </source>
</evidence>
<dbReference type="RefSeq" id="WP_235312885.1">
    <property type="nucleotide sequence ID" value="NZ_JAKGAS010000006.1"/>
</dbReference>
<dbReference type="SUPFAM" id="SSF46785">
    <property type="entry name" value="Winged helix' DNA-binding domain"/>
    <property type="match status" value="1"/>
</dbReference>
<dbReference type="EMBL" id="JAKGAS010000006">
    <property type="protein sequence ID" value="MCF2948845.1"/>
    <property type="molecule type" value="Genomic_DNA"/>
</dbReference>
<reference evidence="5 6" key="1">
    <citation type="submission" date="2022-01" db="EMBL/GenBank/DDBJ databases">
        <title>Paraglaciecola sp. G1-23.</title>
        <authorList>
            <person name="Jin M.S."/>
            <person name="Han D.M."/>
            <person name="Kim H.M."/>
            <person name="Jeon C.O."/>
        </authorList>
    </citation>
    <scope>NUCLEOTIDE SEQUENCE [LARGE SCALE GENOMIC DNA]</scope>
    <source>
        <strain evidence="5 6">G1-23</strain>
    </source>
</reference>
<dbReference type="PIRSF" id="PIRSF019455">
    <property type="entry name" value="CopR_AtkY"/>
    <property type="match status" value="1"/>
</dbReference>